<name>A0A6J4HS45_9SPHI</name>
<accession>A0A6J4HS45</accession>
<dbReference type="AlphaFoldDB" id="A0A6J4HS45"/>
<organism evidence="1">
    <name type="scientific">uncultured Cytophagales bacterium</name>
    <dbReference type="NCBI Taxonomy" id="158755"/>
    <lineage>
        <taxon>Bacteria</taxon>
        <taxon>Pseudomonadati</taxon>
        <taxon>Bacteroidota</taxon>
        <taxon>Sphingobacteriia</taxon>
        <taxon>Sphingobacteriales</taxon>
        <taxon>environmental samples</taxon>
    </lineage>
</organism>
<evidence type="ECO:0000313" key="1">
    <source>
        <dbReference type="EMBL" id="CAA9231442.1"/>
    </source>
</evidence>
<sequence>MWTLLQRPFRAVSETLTAAGDIHRGNASSWSVSLLPWSVSLLPWSVSSLTTF</sequence>
<protein>
    <submittedName>
        <fullName evidence="1">Uncharacterized protein</fullName>
    </submittedName>
</protein>
<reference evidence="1" key="1">
    <citation type="submission" date="2020-02" db="EMBL/GenBank/DDBJ databases">
        <authorList>
            <person name="Meier V. D."/>
        </authorList>
    </citation>
    <scope>NUCLEOTIDE SEQUENCE</scope>
    <source>
        <strain evidence="1">AVDCRST_MAG56</strain>
    </source>
</reference>
<proteinExistence type="predicted"/>
<gene>
    <name evidence="1" type="ORF">AVDCRST_MAG56-1145</name>
</gene>
<dbReference type="EMBL" id="CADCTQ010000090">
    <property type="protein sequence ID" value="CAA9231442.1"/>
    <property type="molecule type" value="Genomic_DNA"/>
</dbReference>